<gene>
    <name evidence="1" type="ORF">N4R40_05070</name>
</gene>
<proteinExistence type="predicted"/>
<sequence length="351" mass="36643">MNLETAAQPLSLRPGPAGAAATSVAQLAAGVPLLGAHLAATVEWAVAAAAETPAPGEGRTRETWEVLASAAAADVAGARILEPHLDARSILREASDAGIPVDLDAIGDRSDGSWGVYAAEGARLEARPARDGWRLDGTKDWCSLAGTLSHALVTAWTGPETRRLFAVALRQPGVNARRGPWVSRGLSQVVSAPVDFDDASAVPVGEDGWYLSRPGFAWGGMGVAAVWWGSTAPLVRAVIGRAQTSTSDQVAEVFAGAADAAFWSVRAVLAEAADAVDAGVTGRDLKITAERVRAITSSQVESILSITDRALGPAPLATDEQHARRVADLRIYLRQHHGERDLARLGRLLAS</sequence>
<protein>
    <submittedName>
        <fullName evidence="1">Acyl-CoA dehydrogenase</fullName>
    </submittedName>
</protein>
<dbReference type="EMBL" id="JAODOR010000005">
    <property type="protein sequence ID" value="MCT9001730.1"/>
    <property type="molecule type" value="Genomic_DNA"/>
</dbReference>
<name>A0ABT2PAY1_9MICO</name>
<reference evidence="1 2" key="1">
    <citation type="journal article" date="2024" name="Int. J. Syst. Evol. Microbiol.">
        <title>Microbacterium memoriense sp. nov., a member of the Actinomycetota from marine beach sediment of the north coast of Portugal.</title>
        <authorList>
            <person name="Santos J.D.N.D."/>
            <person name="Klimek D."/>
            <person name="Calusinska M."/>
            <person name="Lobo-da-Cunha A."/>
            <person name="Catita J."/>
            <person name="Goncalves H."/>
            <person name="Gonzalez I."/>
            <person name="Lage O.M."/>
        </authorList>
    </citation>
    <scope>NUCLEOTIDE SEQUENCE [LARGE SCALE GENOMIC DNA]</scope>
    <source>
        <strain evidence="1 2">PMIC_1C1B</strain>
    </source>
</reference>
<comment type="caution">
    <text evidence="1">The sequence shown here is derived from an EMBL/GenBank/DDBJ whole genome shotgun (WGS) entry which is preliminary data.</text>
</comment>
<dbReference type="InterPro" id="IPR046373">
    <property type="entry name" value="Acyl-CoA_Oxase/DH_mid-dom_sf"/>
</dbReference>
<dbReference type="Proteomes" id="UP001300496">
    <property type="component" value="Unassembled WGS sequence"/>
</dbReference>
<dbReference type="RefSeq" id="WP_261606283.1">
    <property type="nucleotide sequence ID" value="NZ_JAODOR010000005.1"/>
</dbReference>
<evidence type="ECO:0000313" key="1">
    <source>
        <dbReference type="EMBL" id="MCT9001730.1"/>
    </source>
</evidence>
<organism evidence="1 2">
    <name type="scientific">Microbacterium memoriense</name>
    <dbReference type="NCBI Taxonomy" id="2978350"/>
    <lineage>
        <taxon>Bacteria</taxon>
        <taxon>Bacillati</taxon>
        <taxon>Actinomycetota</taxon>
        <taxon>Actinomycetes</taxon>
        <taxon>Micrococcales</taxon>
        <taxon>Microbacteriaceae</taxon>
        <taxon>Microbacterium</taxon>
    </lineage>
</organism>
<dbReference type="SUPFAM" id="SSF56645">
    <property type="entry name" value="Acyl-CoA dehydrogenase NM domain-like"/>
    <property type="match status" value="1"/>
</dbReference>
<dbReference type="InterPro" id="IPR009100">
    <property type="entry name" value="AcylCoA_DH/oxidase_NM_dom_sf"/>
</dbReference>
<evidence type="ECO:0000313" key="2">
    <source>
        <dbReference type="Proteomes" id="UP001300496"/>
    </source>
</evidence>
<dbReference type="Gene3D" id="2.40.110.10">
    <property type="entry name" value="Butyryl-CoA Dehydrogenase, subunit A, domain 2"/>
    <property type="match status" value="1"/>
</dbReference>
<accession>A0ABT2PAY1</accession>
<keyword evidence="2" id="KW-1185">Reference proteome</keyword>